<dbReference type="PANTHER" id="PTHR11103:SF18">
    <property type="entry name" value="SLR1189 PROTEIN"/>
    <property type="match status" value="1"/>
</dbReference>
<dbReference type="InterPro" id="IPR036589">
    <property type="entry name" value="HCY_dom_sf"/>
</dbReference>
<keyword evidence="2 3" id="KW-0808">Transferase</keyword>
<keyword evidence="3" id="KW-0479">Metal-binding</keyword>
<dbReference type="RefSeq" id="WP_074977988.1">
    <property type="nucleotide sequence ID" value="NZ_FPAG01000004.1"/>
</dbReference>
<evidence type="ECO:0000256" key="3">
    <source>
        <dbReference type="PROSITE-ProRule" id="PRU00333"/>
    </source>
</evidence>
<sequence>MSKDQIKSIINDNSLILMQGGVVETLRRSGKVCFHPDLIHSPLIYDEHGSIEMKTVFKSYIDLANKTASPFVVCTPTWRANKQNVFKSGVNVEINQDAVKFMQSLKQEYPLLENKLVIGGTIGPKNDCYQPDQGLSAEEAEEFHEWQIEELVKGGAQFVIAETIPNVTEALGIAKACSKKNINYIISFVIARDGRILDQTDINTAIKYIDSEVERPPLGYFINCAHPSFLCADKQPKEVFDRLIGFMGNASDLDHCDLNNATKLHTDAISNWGKEMLTLNHVYGVKILGGCCGTNAEHINYMRTHQ</sequence>
<feature type="binding site" evidence="3">
    <location>
        <position position="224"/>
    </location>
    <ligand>
        <name>Zn(2+)</name>
        <dbReference type="ChEBI" id="CHEBI:29105"/>
    </ligand>
</feature>
<keyword evidence="1 3" id="KW-0489">Methyltransferase</keyword>
<feature type="binding site" evidence="3">
    <location>
        <position position="291"/>
    </location>
    <ligand>
        <name>Zn(2+)</name>
        <dbReference type="ChEBI" id="CHEBI:29105"/>
    </ligand>
</feature>
<evidence type="ECO:0000256" key="2">
    <source>
        <dbReference type="ARBA" id="ARBA00022679"/>
    </source>
</evidence>
<reference evidence="5 6" key="1">
    <citation type="submission" date="2016-10" db="EMBL/GenBank/DDBJ databases">
        <authorList>
            <person name="de Groot N.N."/>
        </authorList>
    </citation>
    <scope>NUCLEOTIDE SEQUENCE [LARGE SCALE GENOMIC DNA]</scope>
    <source>
        <strain evidence="5 6">CGMCC 1.6114</strain>
    </source>
</reference>
<dbReference type="Proteomes" id="UP000183209">
    <property type="component" value="Unassembled WGS sequence"/>
</dbReference>
<evidence type="ECO:0000313" key="6">
    <source>
        <dbReference type="Proteomes" id="UP000183209"/>
    </source>
</evidence>
<protein>
    <submittedName>
        <fullName evidence="5">Homocysteine/selenocysteine methylase (S-methylmethionine-dependent)</fullName>
    </submittedName>
</protein>
<organism evidence="5 6">
    <name type="scientific">Zhouia amylolytica</name>
    <dbReference type="NCBI Taxonomy" id="376730"/>
    <lineage>
        <taxon>Bacteria</taxon>
        <taxon>Pseudomonadati</taxon>
        <taxon>Bacteroidota</taxon>
        <taxon>Flavobacteriia</taxon>
        <taxon>Flavobacteriales</taxon>
        <taxon>Flavobacteriaceae</taxon>
        <taxon>Zhouia</taxon>
    </lineage>
</organism>
<dbReference type="GO" id="GO:0032259">
    <property type="term" value="P:methylation"/>
    <property type="evidence" value="ECO:0007669"/>
    <property type="project" value="UniProtKB-KW"/>
</dbReference>
<feature type="binding site" evidence="3">
    <location>
        <position position="292"/>
    </location>
    <ligand>
        <name>Zn(2+)</name>
        <dbReference type="ChEBI" id="CHEBI:29105"/>
    </ligand>
</feature>
<dbReference type="EMBL" id="FPAG01000004">
    <property type="protein sequence ID" value="SFS74076.1"/>
    <property type="molecule type" value="Genomic_DNA"/>
</dbReference>
<dbReference type="Gene3D" id="3.20.20.330">
    <property type="entry name" value="Homocysteine-binding-like domain"/>
    <property type="match status" value="1"/>
</dbReference>
<feature type="domain" description="Hcy-binding" evidence="4">
    <location>
        <begin position="4"/>
        <end position="306"/>
    </location>
</feature>
<dbReference type="GO" id="GO:0008168">
    <property type="term" value="F:methyltransferase activity"/>
    <property type="evidence" value="ECO:0007669"/>
    <property type="project" value="UniProtKB-UniRule"/>
</dbReference>
<dbReference type="PROSITE" id="PS50970">
    <property type="entry name" value="HCY"/>
    <property type="match status" value="1"/>
</dbReference>
<name>A0A1I6SAV9_9FLAO</name>
<keyword evidence="3" id="KW-0862">Zinc</keyword>
<dbReference type="InterPro" id="IPR003726">
    <property type="entry name" value="HCY_dom"/>
</dbReference>
<dbReference type="PANTHER" id="PTHR11103">
    <property type="entry name" value="SLR1189 PROTEIN"/>
    <property type="match status" value="1"/>
</dbReference>
<dbReference type="Pfam" id="PF02574">
    <property type="entry name" value="S-methyl_trans"/>
    <property type="match status" value="1"/>
</dbReference>
<dbReference type="SUPFAM" id="SSF82282">
    <property type="entry name" value="Homocysteine S-methyltransferase"/>
    <property type="match status" value="1"/>
</dbReference>
<evidence type="ECO:0000259" key="4">
    <source>
        <dbReference type="PROSITE" id="PS50970"/>
    </source>
</evidence>
<comment type="cofactor">
    <cofactor evidence="3">
        <name>Zn(2+)</name>
        <dbReference type="ChEBI" id="CHEBI:29105"/>
    </cofactor>
</comment>
<evidence type="ECO:0000256" key="1">
    <source>
        <dbReference type="ARBA" id="ARBA00022603"/>
    </source>
</evidence>
<evidence type="ECO:0000313" key="5">
    <source>
        <dbReference type="EMBL" id="SFS74076.1"/>
    </source>
</evidence>
<accession>A0A1I6SAV9</accession>
<dbReference type="AlphaFoldDB" id="A0A1I6SAV9"/>
<dbReference type="GO" id="GO:0046872">
    <property type="term" value="F:metal ion binding"/>
    <property type="evidence" value="ECO:0007669"/>
    <property type="project" value="UniProtKB-KW"/>
</dbReference>
<dbReference type="OrthoDB" id="9803687at2"/>
<gene>
    <name evidence="5" type="ORF">SAMN04487906_1504</name>
</gene>
<proteinExistence type="predicted"/>